<comment type="caution">
    <text evidence="1">The sequence shown here is derived from an EMBL/GenBank/DDBJ whole genome shotgun (WGS) entry which is preliminary data.</text>
</comment>
<gene>
    <name evidence="1" type="ORF">H5410_051304</name>
</gene>
<dbReference type="AlphaFoldDB" id="A0A9J5WZM0"/>
<accession>A0A9J5WZM0</accession>
<keyword evidence="2" id="KW-1185">Reference proteome</keyword>
<protein>
    <submittedName>
        <fullName evidence="1">Uncharacterized protein</fullName>
    </submittedName>
</protein>
<evidence type="ECO:0000313" key="2">
    <source>
        <dbReference type="Proteomes" id="UP000824120"/>
    </source>
</evidence>
<dbReference type="Proteomes" id="UP000824120">
    <property type="component" value="Chromosome 10"/>
</dbReference>
<sequence length="308" mass="36139">MDDWDKSWLVDECPLCDICDRQYIHWNSCPKSYSLRPNPYYDSSIICDVDKGGEVENAKQEARNVNSLMECTDMLDKVNSKIAEQMFESVEGQKTIMKLLDLLDASQLEITILEIAVQQRESYEEAEIMSQSWLQEQTQFLKFHESIRDDIYDLETHLNKKIEASDAQLSIVTDDGQQVEQKEEFQPLNYTLFLNIDVDKEYKSENVVNNVALELRQFESHSKHFSIKSELMDECIDEEQDPYILRFFSPRRQNDIPHIRAKKCKMRHILLGSFFFVPSPLERRRKVDAKLGVLEKSEYSKFGAKEHV</sequence>
<organism evidence="1 2">
    <name type="scientific">Solanum commersonii</name>
    <name type="common">Commerson's wild potato</name>
    <name type="synonym">Commerson's nightshade</name>
    <dbReference type="NCBI Taxonomy" id="4109"/>
    <lineage>
        <taxon>Eukaryota</taxon>
        <taxon>Viridiplantae</taxon>
        <taxon>Streptophyta</taxon>
        <taxon>Embryophyta</taxon>
        <taxon>Tracheophyta</taxon>
        <taxon>Spermatophyta</taxon>
        <taxon>Magnoliopsida</taxon>
        <taxon>eudicotyledons</taxon>
        <taxon>Gunneridae</taxon>
        <taxon>Pentapetalae</taxon>
        <taxon>asterids</taxon>
        <taxon>lamiids</taxon>
        <taxon>Solanales</taxon>
        <taxon>Solanaceae</taxon>
        <taxon>Solanoideae</taxon>
        <taxon>Solaneae</taxon>
        <taxon>Solanum</taxon>
    </lineage>
</organism>
<dbReference type="EMBL" id="JACXVP010000010">
    <property type="protein sequence ID" value="KAG5580677.1"/>
    <property type="molecule type" value="Genomic_DNA"/>
</dbReference>
<proteinExistence type="predicted"/>
<evidence type="ECO:0000313" key="1">
    <source>
        <dbReference type="EMBL" id="KAG5580677.1"/>
    </source>
</evidence>
<name>A0A9J5WZM0_SOLCO</name>
<reference evidence="1 2" key="1">
    <citation type="submission" date="2020-09" db="EMBL/GenBank/DDBJ databases">
        <title>De no assembly of potato wild relative species, Solanum commersonii.</title>
        <authorList>
            <person name="Cho K."/>
        </authorList>
    </citation>
    <scope>NUCLEOTIDE SEQUENCE [LARGE SCALE GENOMIC DNA]</scope>
    <source>
        <strain evidence="1">LZ3.2</strain>
        <tissue evidence="1">Leaf</tissue>
    </source>
</reference>